<evidence type="ECO:0000256" key="7">
    <source>
        <dbReference type="ARBA" id="ARBA00023180"/>
    </source>
</evidence>
<organism evidence="10 11">
    <name type="scientific">Characodon lateralis</name>
    <dbReference type="NCBI Taxonomy" id="208331"/>
    <lineage>
        <taxon>Eukaryota</taxon>
        <taxon>Metazoa</taxon>
        <taxon>Chordata</taxon>
        <taxon>Craniata</taxon>
        <taxon>Vertebrata</taxon>
        <taxon>Euteleostomi</taxon>
        <taxon>Actinopterygii</taxon>
        <taxon>Neopterygii</taxon>
        <taxon>Teleostei</taxon>
        <taxon>Neoteleostei</taxon>
        <taxon>Acanthomorphata</taxon>
        <taxon>Ovalentaria</taxon>
        <taxon>Atherinomorphae</taxon>
        <taxon>Cyprinodontiformes</taxon>
        <taxon>Goodeidae</taxon>
        <taxon>Characodon</taxon>
    </lineage>
</organism>
<dbReference type="InterPro" id="IPR036465">
    <property type="entry name" value="vWFA_dom_sf"/>
</dbReference>
<gene>
    <name evidence="10" type="ORF">CHARACLAT_032846</name>
</gene>
<name>A0ABU7D5T9_9TELE</name>
<dbReference type="SMART" id="SM00187">
    <property type="entry name" value="INB"/>
    <property type="match status" value="1"/>
</dbReference>
<accession>A0ABU7D5T9</accession>
<comment type="similarity">
    <text evidence="2 8">Belongs to the integrin beta chain family.</text>
</comment>
<evidence type="ECO:0000256" key="5">
    <source>
        <dbReference type="ARBA" id="ARBA00023136"/>
    </source>
</evidence>
<sequence>MAGDGKLAGILEPNDELCHMENNLYVKSSELDYPSVGQLAMQLEQNNIQPIFAVTENMKDVYMELTKMIPKSEVGVLSSDSKNVVQLIEGAYNKLSSKVTVTHDILPDNVRVEYMPVCAHPKQEGPNKGVCDEVQVGHE</sequence>
<comment type="subcellular location">
    <subcellularLocation>
        <location evidence="8">Cell membrane</location>
        <topology evidence="8">Single-pass type I membrane protein</topology>
    </subcellularLocation>
    <subcellularLocation>
        <location evidence="1">Membrane</location>
        <topology evidence="1">Single-pass type I membrane protein</topology>
    </subcellularLocation>
</comment>
<evidence type="ECO:0000256" key="1">
    <source>
        <dbReference type="ARBA" id="ARBA00004479"/>
    </source>
</evidence>
<feature type="domain" description="Integrin beta subunit VWA" evidence="9">
    <location>
        <begin position="1"/>
        <end position="139"/>
    </location>
</feature>
<evidence type="ECO:0000256" key="8">
    <source>
        <dbReference type="RuleBase" id="RU000633"/>
    </source>
</evidence>
<keyword evidence="5" id="KW-0472">Membrane</keyword>
<evidence type="ECO:0000259" key="9">
    <source>
        <dbReference type="SMART" id="SM00187"/>
    </source>
</evidence>
<keyword evidence="8" id="KW-0130">Cell adhesion</keyword>
<evidence type="ECO:0000256" key="6">
    <source>
        <dbReference type="ARBA" id="ARBA00023157"/>
    </source>
</evidence>
<keyword evidence="11" id="KW-1185">Reference proteome</keyword>
<evidence type="ECO:0000313" key="10">
    <source>
        <dbReference type="EMBL" id="MED6269410.1"/>
    </source>
</evidence>
<dbReference type="Proteomes" id="UP001352852">
    <property type="component" value="Unassembled WGS sequence"/>
</dbReference>
<dbReference type="Gene3D" id="2.60.40.1510">
    <property type="entry name" value="ntegrin, alpha v. Chain A, domain 3"/>
    <property type="match status" value="1"/>
</dbReference>
<comment type="caution">
    <text evidence="10">The sequence shown here is derived from an EMBL/GenBank/DDBJ whole genome shotgun (WGS) entry which is preliminary data.</text>
</comment>
<keyword evidence="6" id="KW-1015">Disulfide bond</keyword>
<dbReference type="SUPFAM" id="SSF53300">
    <property type="entry name" value="vWA-like"/>
    <property type="match status" value="1"/>
</dbReference>
<evidence type="ECO:0000256" key="3">
    <source>
        <dbReference type="ARBA" id="ARBA00022692"/>
    </source>
</evidence>
<proteinExistence type="inferred from homology"/>
<evidence type="ECO:0000313" key="11">
    <source>
        <dbReference type="Proteomes" id="UP001352852"/>
    </source>
</evidence>
<dbReference type="InterPro" id="IPR002369">
    <property type="entry name" value="Integrin_bsu_VWA"/>
</dbReference>
<keyword evidence="3 8" id="KW-0812">Transmembrane</keyword>
<dbReference type="Gene3D" id="3.40.50.410">
    <property type="entry name" value="von Willebrand factor, type A domain"/>
    <property type="match status" value="1"/>
</dbReference>
<dbReference type="EMBL" id="JAHUTJ010014412">
    <property type="protein sequence ID" value="MED6269410.1"/>
    <property type="molecule type" value="Genomic_DNA"/>
</dbReference>
<dbReference type="InterPro" id="IPR015812">
    <property type="entry name" value="Integrin_bsu"/>
</dbReference>
<dbReference type="PANTHER" id="PTHR10082:SF15">
    <property type="entry name" value="INTEGRIN BETA-2"/>
    <property type="match status" value="1"/>
</dbReference>
<keyword evidence="4 8" id="KW-0401">Integrin</keyword>
<protein>
    <recommendedName>
        <fullName evidence="8">Integrin beta</fullName>
    </recommendedName>
</protein>
<keyword evidence="7" id="KW-0325">Glycoprotein</keyword>
<feature type="non-terminal residue" evidence="10">
    <location>
        <position position="139"/>
    </location>
</feature>
<dbReference type="Pfam" id="PF00362">
    <property type="entry name" value="Integrin_beta"/>
    <property type="match status" value="1"/>
</dbReference>
<evidence type="ECO:0000256" key="2">
    <source>
        <dbReference type="ARBA" id="ARBA00007449"/>
    </source>
</evidence>
<dbReference type="PANTHER" id="PTHR10082">
    <property type="entry name" value="INTEGRIN BETA SUBUNIT"/>
    <property type="match status" value="1"/>
</dbReference>
<evidence type="ECO:0000256" key="4">
    <source>
        <dbReference type="ARBA" id="ARBA00023037"/>
    </source>
</evidence>
<reference evidence="10 11" key="1">
    <citation type="submission" date="2021-06" db="EMBL/GenBank/DDBJ databases">
        <authorList>
            <person name="Palmer J.M."/>
        </authorList>
    </citation>
    <scope>NUCLEOTIDE SEQUENCE [LARGE SCALE GENOMIC DNA]</scope>
    <source>
        <strain evidence="10 11">CL_MEX2019</strain>
        <tissue evidence="10">Muscle</tissue>
    </source>
</reference>
<dbReference type="PRINTS" id="PR01186">
    <property type="entry name" value="INTEGRINB"/>
</dbReference>